<protein>
    <submittedName>
        <fullName evidence="1">Hemolysin</fullName>
    </submittedName>
</protein>
<proteinExistence type="predicted"/>
<dbReference type="EMBL" id="FR687359">
    <property type="protein sequence ID" value="CBW74011.1"/>
    <property type="molecule type" value="Genomic_DNA"/>
</dbReference>
<dbReference type="STRING" id="882378.RBRH_03312"/>
<organism evidence="1 2">
    <name type="scientific">Mycetohabitans rhizoxinica (strain DSM 19002 / CIP 109453 / HKI 454)</name>
    <name type="common">Paraburkholderia rhizoxinica</name>
    <dbReference type="NCBI Taxonomy" id="882378"/>
    <lineage>
        <taxon>Bacteria</taxon>
        <taxon>Pseudomonadati</taxon>
        <taxon>Pseudomonadota</taxon>
        <taxon>Betaproteobacteria</taxon>
        <taxon>Burkholderiales</taxon>
        <taxon>Burkholderiaceae</taxon>
        <taxon>Mycetohabitans</taxon>
    </lineage>
</organism>
<dbReference type="Proteomes" id="UP000007437">
    <property type="component" value="Chromosome"/>
</dbReference>
<sequence length="466" mass="48962">MRFASRRARTQSAISAAEIEITNPDQQKQAIAGLNRDATNLNGRVDKTPDVQQSLQNQGELMSAMRDAGEAVARRIGDVADAKRDALLQAASESDDPQQKQQYLAEAEQWDESGRYRVGLQSAGGSLVGGIGGGLLGAAQSGAGSLVSALLANKLDAVSRQIADQKPTGNADLDKTLGNIVANVMPSVAGGVVGGTQGAQAAYNVDRFNRQTNDNEKKAIAEKAGSNKAEQERLVKAACYAVKCWAEYKPGSDEYTKHYVSQLEASQLQPEIDWVNQQKEAGLFKYTPGQKIGDAVKSDPVGVAKDAAKVVVGGVTAKTGVGLCTTGLGCTVGGWMAGFGLSEVVEGSTGLMNRYGGTASPGVNPLRFGFNQLAPQWGSTIYDGINFGMSILSLKAQVPLNVGIADGINRPASMFGVTIPRIDNVNLLPFIKQPWPYGTTQGVLLYGVGAKGAAVVNDVRQTGDEK</sequence>
<reference evidence="1 2" key="1">
    <citation type="journal article" date="2011" name="J. Bacteriol.">
        <title>Complete genome sequence of Burkholderia rhizoxinica, an endosymbiont of Rhizopus microsporus.</title>
        <authorList>
            <person name="Lackner G."/>
            <person name="Moebius N."/>
            <person name="Partida-Martinez L."/>
            <person name="Hertweck C."/>
        </authorList>
    </citation>
    <scope>NUCLEOTIDE SEQUENCE [LARGE SCALE GENOMIC DNA]</scope>
    <source>
        <strain evidence="2">DSM 19002 / CIP 109453 / HKI 454</strain>
    </source>
</reference>
<evidence type="ECO:0000313" key="1">
    <source>
        <dbReference type="EMBL" id="CBW74011.1"/>
    </source>
</evidence>
<gene>
    <name evidence="1" type="ordered locus">RBRH_03312</name>
</gene>
<accession>E5AMT0</accession>
<dbReference type="OrthoDB" id="5666689at2"/>
<dbReference type="AlphaFoldDB" id="E5AMT0"/>
<evidence type="ECO:0000313" key="2">
    <source>
        <dbReference type="Proteomes" id="UP000007437"/>
    </source>
</evidence>
<dbReference type="eggNOG" id="COG3210">
    <property type="taxonomic scope" value="Bacteria"/>
</dbReference>
<dbReference type="HOGENOM" id="CLU_586201_0_0_4"/>
<dbReference type="KEGG" id="brh:RBRH_03312"/>
<dbReference type="RefSeq" id="WP_013434245.1">
    <property type="nucleotide sequence ID" value="NC_014722.1"/>
</dbReference>
<name>E5AMT0_MYCRK</name>